<dbReference type="InterPro" id="IPR035892">
    <property type="entry name" value="C2_domain_sf"/>
</dbReference>
<sequence length="91" mass="10675">MFLKFKGEKVWPVGNLYFRIDTGDKVDVDLKLEVDLGWVDVELWDFDFLSFNDHLGTFTFNVDDTPGEYSTSMKLLEKNSTASYIMHWEIL</sequence>
<evidence type="ECO:0000313" key="1">
    <source>
        <dbReference type="EMBL" id="SHK19973.1"/>
    </source>
</evidence>
<accession>A0A1M6QIT6</accession>
<keyword evidence="2" id="KW-1185">Reference proteome</keyword>
<reference evidence="2" key="1">
    <citation type="submission" date="2016-11" db="EMBL/GenBank/DDBJ databases">
        <authorList>
            <person name="Varghese N."/>
            <person name="Submissions S."/>
        </authorList>
    </citation>
    <scope>NUCLEOTIDE SEQUENCE [LARGE SCALE GENOMIC DNA]</scope>
    <source>
        <strain evidence="2">DSM 26134</strain>
    </source>
</reference>
<evidence type="ECO:0000313" key="2">
    <source>
        <dbReference type="Proteomes" id="UP000184474"/>
    </source>
</evidence>
<dbReference type="EMBL" id="FRAA01000003">
    <property type="protein sequence ID" value="SHK19973.1"/>
    <property type="molecule type" value="Genomic_DNA"/>
</dbReference>
<dbReference type="SUPFAM" id="SSF49562">
    <property type="entry name" value="C2 domain (Calcium/lipid-binding domain, CaLB)"/>
    <property type="match status" value="1"/>
</dbReference>
<protein>
    <submittedName>
        <fullName evidence="1">Uncharacterized protein</fullName>
    </submittedName>
</protein>
<organism evidence="1 2">
    <name type="scientific">Reichenbachiella agariperforans</name>
    <dbReference type="NCBI Taxonomy" id="156994"/>
    <lineage>
        <taxon>Bacteria</taxon>
        <taxon>Pseudomonadati</taxon>
        <taxon>Bacteroidota</taxon>
        <taxon>Cytophagia</taxon>
        <taxon>Cytophagales</taxon>
        <taxon>Reichenbachiellaceae</taxon>
        <taxon>Reichenbachiella</taxon>
    </lineage>
</organism>
<proteinExistence type="predicted"/>
<dbReference type="Proteomes" id="UP000184474">
    <property type="component" value="Unassembled WGS sequence"/>
</dbReference>
<name>A0A1M6QIT6_REIAG</name>
<dbReference type="AlphaFoldDB" id="A0A1M6QIT6"/>
<gene>
    <name evidence="1" type="ORF">SAMN04488028_103340</name>
</gene>